<evidence type="ECO:0000313" key="2">
    <source>
        <dbReference type="EMBL" id="EFO86521.1"/>
    </source>
</evidence>
<organism evidence="3">
    <name type="scientific">Caenorhabditis remanei</name>
    <name type="common">Caenorhabditis vulgaris</name>
    <dbReference type="NCBI Taxonomy" id="31234"/>
    <lineage>
        <taxon>Eukaryota</taxon>
        <taxon>Metazoa</taxon>
        <taxon>Ecdysozoa</taxon>
        <taxon>Nematoda</taxon>
        <taxon>Chromadorea</taxon>
        <taxon>Rhabditida</taxon>
        <taxon>Rhabditina</taxon>
        <taxon>Rhabditomorpha</taxon>
        <taxon>Rhabditoidea</taxon>
        <taxon>Rhabditidae</taxon>
        <taxon>Peloderinae</taxon>
        <taxon>Caenorhabditis</taxon>
    </lineage>
</organism>
<feature type="region of interest" description="Disordered" evidence="1">
    <location>
        <begin position="1"/>
        <end position="41"/>
    </location>
</feature>
<dbReference type="GeneID" id="9814359"/>
<keyword evidence="3" id="KW-1185">Reference proteome</keyword>
<sequence>MAQLSERIKNFNTQKKATDRRVRRKKTTLERKIKKSGKNDTHEATVTLSNLAPSATSSGLRVQLSEFQVKDVSINCNQHGKSIGAGSLTISKNQATRLIQKCSGMVLTREVLEVSSLKQLKNLAPGTFEAVDSESEIKFC</sequence>
<proteinExistence type="predicted"/>
<dbReference type="SUPFAM" id="SSF54928">
    <property type="entry name" value="RNA-binding domain, RBD"/>
    <property type="match status" value="1"/>
</dbReference>
<dbReference type="eggNOG" id="KOG0533">
    <property type="taxonomic scope" value="Eukaryota"/>
</dbReference>
<gene>
    <name evidence="2" type="ORF">CRE_10743</name>
</gene>
<dbReference type="AlphaFoldDB" id="E3NR10"/>
<reference evidence="2" key="1">
    <citation type="submission" date="2007-07" db="EMBL/GenBank/DDBJ databases">
        <title>PCAP assembly of the Caenorhabditis remanei genome.</title>
        <authorList>
            <consortium name="The Caenorhabditis remanei Sequencing Consortium"/>
            <person name="Wilson R.K."/>
        </authorList>
    </citation>
    <scope>NUCLEOTIDE SEQUENCE [LARGE SCALE GENOMIC DNA]</scope>
    <source>
        <strain evidence="2">PB4641</strain>
    </source>
</reference>
<dbReference type="Gene3D" id="3.30.70.330">
    <property type="match status" value="1"/>
</dbReference>
<dbReference type="EMBL" id="DS269624">
    <property type="protein sequence ID" value="EFO86521.1"/>
    <property type="molecule type" value="Genomic_DNA"/>
</dbReference>
<dbReference type="GO" id="GO:0003676">
    <property type="term" value="F:nucleic acid binding"/>
    <property type="evidence" value="ECO:0007669"/>
    <property type="project" value="InterPro"/>
</dbReference>
<dbReference type="InterPro" id="IPR035979">
    <property type="entry name" value="RBD_domain_sf"/>
</dbReference>
<accession>E3NR10</accession>
<dbReference type="InParanoid" id="E3NR10"/>
<dbReference type="KEGG" id="crq:GCK72_013333"/>
<dbReference type="InterPro" id="IPR012677">
    <property type="entry name" value="Nucleotide-bd_a/b_plait_sf"/>
</dbReference>
<dbReference type="Proteomes" id="UP000008281">
    <property type="component" value="Unassembled WGS sequence"/>
</dbReference>
<protein>
    <recommendedName>
        <fullName evidence="4">RRM domain-containing protein</fullName>
    </recommendedName>
</protein>
<evidence type="ECO:0008006" key="4">
    <source>
        <dbReference type="Google" id="ProtNLM"/>
    </source>
</evidence>
<dbReference type="CTD" id="9814359"/>
<evidence type="ECO:0000313" key="3">
    <source>
        <dbReference type="Proteomes" id="UP000008281"/>
    </source>
</evidence>
<dbReference type="STRING" id="31234.E3NR10"/>
<feature type="compositionally biased region" description="Basic and acidic residues" evidence="1">
    <location>
        <begin position="27"/>
        <end position="41"/>
    </location>
</feature>
<name>E3NR10_CAERE</name>
<evidence type="ECO:0000256" key="1">
    <source>
        <dbReference type="SAM" id="MobiDB-lite"/>
    </source>
</evidence>
<dbReference type="HOGENOM" id="CLU_1836949_0_0_1"/>
<dbReference type="RefSeq" id="XP_003089159.2">
    <property type="nucleotide sequence ID" value="XM_003089111.2"/>
</dbReference>